<accession>A0A7J9NEY6</accession>
<organism evidence="1 2">
    <name type="scientific">Gossypium schwendimanii</name>
    <name type="common">Cotton</name>
    <dbReference type="NCBI Taxonomy" id="34291"/>
    <lineage>
        <taxon>Eukaryota</taxon>
        <taxon>Viridiplantae</taxon>
        <taxon>Streptophyta</taxon>
        <taxon>Embryophyta</taxon>
        <taxon>Tracheophyta</taxon>
        <taxon>Spermatophyta</taxon>
        <taxon>Magnoliopsida</taxon>
        <taxon>eudicotyledons</taxon>
        <taxon>Gunneridae</taxon>
        <taxon>Pentapetalae</taxon>
        <taxon>rosids</taxon>
        <taxon>malvids</taxon>
        <taxon>Malvales</taxon>
        <taxon>Malvaceae</taxon>
        <taxon>Malvoideae</taxon>
        <taxon>Gossypium</taxon>
    </lineage>
</organism>
<dbReference type="AlphaFoldDB" id="A0A7J9NEY6"/>
<protein>
    <recommendedName>
        <fullName evidence="3">MULE transposase domain-containing protein</fullName>
    </recommendedName>
</protein>
<keyword evidence="2" id="KW-1185">Reference proteome</keyword>
<name>A0A7J9NEY6_GOSSC</name>
<dbReference type="PANTHER" id="PTHR31973:SF187">
    <property type="entry name" value="MUTATOR TRANSPOSASE MUDRA PROTEIN"/>
    <property type="match status" value="1"/>
</dbReference>
<dbReference type="PANTHER" id="PTHR31973">
    <property type="entry name" value="POLYPROTEIN, PUTATIVE-RELATED"/>
    <property type="match status" value="1"/>
</dbReference>
<comment type="caution">
    <text evidence="1">The sequence shown here is derived from an EMBL/GenBank/DDBJ whole genome shotgun (WGS) entry which is preliminary data.</text>
</comment>
<evidence type="ECO:0000313" key="2">
    <source>
        <dbReference type="Proteomes" id="UP000593576"/>
    </source>
</evidence>
<proteinExistence type="predicted"/>
<gene>
    <name evidence="1" type="ORF">Goshw_004516</name>
</gene>
<sequence>MVTAAMIAQHFEATIKDHPKMKLREIQRRSASEMYVNVTFDCCYKVKKIVNEKTVGNYKEEFGLLWDYAYELRSKMPGSTIKMVVQRVIVDSLPYFKRPLIGLDDCILKGPFKSEFLTIVGRDTNNQMFPITWTVVEVECTDS</sequence>
<evidence type="ECO:0000313" key="1">
    <source>
        <dbReference type="EMBL" id="MBA0881139.1"/>
    </source>
</evidence>
<reference evidence="1 2" key="1">
    <citation type="journal article" date="2019" name="Genome Biol. Evol.">
        <title>Insights into the evolution of the New World diploid cottons (Gossypium, subgenus Houzingenia) based on genome sequencing.</title>
        <authorList>
            <person name="Grover C.E."/>
            <person name="Arick M.A. 2nd"/>
            <person name="Thrash A."/>
            <person name="Conover J.L."/>
            <person name="Sanders W.S."/>
            <person name="Peterson D.G."/>
            <person name="Frelichowski J.E."/>
            <person name="Scheffler J.A."/>
            <person name="Scheffler B.E."/>
            <person name="Wendel J.F."/>
        </authorList>
    </citation>
    <scope>NUCLEOTIDE SEQUENCE [LARGE SCALE GENOMIC DNA]</scope>
    <source>
        <strain evidence="1">1</strain>
        <tissue evidence="1">Leaf</tissue>
    </source>
</reference>
<dbReference type="Proteomes" id="UP000593576">
    <property type="component" value="Unassembled WGS sequence"/>
</dbReference>
<dbReference type="OrthoDB" id="1888602at2759"/>
<evidence type="ECO:0008006" key="3">
    <source>
        <dbReference type="Google" id="ProtNLM"/>
    </source>
</evidence>
<dbReference type="EMBL" id="JABFAF010278794">
    <property type="protein sequence ID" value="MBA0881139.1"/>
    <property type="molecule type" value="Genomic_DNA"/>
</dbReference>